<dbReference type="CDD" id="cd00009">
    <property type="entry name" value="AAA"/>
    <property type="match status" value="1"/>
</dbReference>
<dbReference type="InterPro" id="IPR041628">
    <property type="entry name" value="ChlI/MoxR_AAA_lid"/>
</dbReference>
<dbReference type="EMBL" id="JN903693">
    <property type="protein sequence ID" value="AFK83746.1"/>
    <property type="molecule type" value="Genomic_DNA"/>
</dbReference>
<dbReference type="GO" id="GO:0005524">
    <property type="term" value="F:ATP binding"/>
    <property type="evidence" value="ECO:0007669"/>
    <property type="project" value="InterPro"/>
</dbReference>
<accession>K7PES5</accession>
<dbReference type="InterPro" id="IPR050764">
    <property type="entry name" value="CbbQ/NirQ/NorQ/GpvN"/>
</dbReference>
<sequence length="332" mass="37178">MDTQVKQSIELLIGNIRKLISVDTKKLEYIIAAQIAGGHVILADSHGVGKTSLARALAQSIKWRPEDMAVVSVNGAASDAKMEGFNRIQCTVDLLPQDILGYNRFIGNSGEMLFNKGPIFAHFVLCDEINLLTPKTQGSFFQVMEEQSVTIEGKSYRLHDPFFIIATMNLKGVHLFPLPVPQLDRFMIRLSLGYPSEENEIEIVNKHGKIDAWDSFQSVIDSADLIRWRKMVDGVQMHPEITSYIVSCVRQTRVHPDIETPASPRAGVRISRLARSLALCRGMDYVSIDIVKEIFIHAMAHRIITRDPSIPPEAPLESILKSVPVEPKREEP</sequence>
<dbReference type="Gene3D" id="3.40.50.300">
    <property type="entry name" value="P-loop containing nucleotide triphosphate hydrolases"/>
    <property type="match status" value="1"/>
</dbReference>
<dbReference type="InterPro" id="IPR003593">
    <property type="entry name" value="AAA+_ATPase"/>
</dbReference>
<dbReference type="Pfam" id="PF07726">
    <property type="entry name" value="AAA_3"/>
    <property type="match status" value="1"/>
</dbReference>
<reference evidence="2" key="2">
    <citation type="journal article" date="2013" name="Biotechnol. Bioeng.">
        <title>Biochemical characterization and crystal structure of a GH10 xylanase from termite gut bacteria reveal a novel structural feature and significance of its bacterial Ig-like domain.</title>
        <authorList>
            <person name="Han Q."/>
            <person name="Liu N."/>
            <person name="Robinson H."/>
            <person name="Cao L."/>
            <person name="Qian C."/>
            <person name="Wang Q."/>
            <person name="Xie L."/>
            <person name="Ding H."/>
            <person name="Wang Q."/>
            <person name="Huang Y."/>
            <person name="Li J."/>
            <person name="Zhou Z."/>
        </authorList>
    </citation>
    <scope>NUCLEOTIDE SEQUENCE</scope>
</reference>
<dbReference type="InterPro" id="IPR027417">
    <property type="entry name" value="P-loop_NTPase"/>
</dbReference>
<evidence type="ECO:0000259" key="1">
    <source>
        <dbReference type="SMART" id="SM00382"/>
    </source>
</evidence>
<dbReference type="SUPFAM" id="SSF52540">
    <property type="entry name" value="P-loop containing nucleoside triphosphate hydrolases"/>
    <property type="match status" value="1"/>
</dbReference>
<dbReference type="InterPro" id="IPR011703">
    <property type="entry name" value="ATPase_AAA-3"/>
</dbReference>
<dbReference type="GO" id="GO:0016887">
    <property type="term" value="F:ATP hydrolysis activity"/>
    <property type="evidence" value="ECO:0007669"/>
    <property type="project" value="InterPro"/>
</dbReference>
<name>K7PES5_9BACT</name>
<dbReference type="PANTHER" id="PTHR42759:SF5">
    <property type="entry name" value="METHANOL DEHYDROGENASE REGULATOR"/>
    <property type="match status" value="1"/>
</dbReference>
<feature type="domain" description="AAA+ ATPase" evidence="1">
    <location>
        <begin position="36"/>
        <end position="196"/>
    </location>
</feature>
<reference evidence="2" key="1">
    <citation type="submission" date="2011-10" db="EMBL/GenBank/DDBJ databases">
        <authorList>
            <person name="Ning L."/>
        </authorList>
    </citation>
    <scope>NUCLEOTIDE SEQUENCE</scope>
</reference>
<dbReference type="PIRSF" id="PIRSF002849">
    <property type="entry name" value="AAA_ATPase_chaperone_MoxR_prd"/>
    <property type="match status" value="1"/>
</dbReference>
<proteinExistence type="predicted"/>
<organism evidence="2">
    <name type="scientific">uncultured bacterium 35A20</name>
    <dbReference type="NCBI Taxonomy" id="1194347"/>
    <lineage>
        <taxon>Bacteria</taxon>
        <taxon>environmental samples</taxon>
    </lineage>
</organism>
<dbReference type="Pfam" id="PF17863">
    <property type="entry name" value="AAA_lid_2"/>
    <property type="match status" value="1"/>
</dbReference>
<evidence type="ECO:0000313" key="2">
    <source>
        <dbReference type="EMBL" id="AFK83746.1"/>
    </source>
</evidence>
<protein>
    <submittedName>
        <fullName evidence="2">ATPase</fullName>
    </submittedName>
</protein>
<dbReference type="SMART" id="SM00382">
    <property type="entry name" value="AAA"/>
    <property type="match status" value="1"/>
</dbReference>
<dbReference type="AlphaFoldDB" id="K7PES5"/>
<dbReference type="PANTHER" id="PTHR42759">
    <property type="entry name" value="MOXR FAMILY PROTEIN"/>
    <property type="match status" value="1"/>
</dbReference>
<dbReference type="Gene3D" id="1.10.8.80">
    <property type="entry name" value="Magnesium chelatase subunit I, C-Terminal domain"/>
    <property type="match status" value="1"/>
</dbReference>